<evidence type="ECO:0000256" key="1">
    <source>
        <dbReference type="SAM" id="MobiDB-lite"/>
    </source>
</evidence>
<dbReference type="AlphaFoldDB" id="A0A553QST4"/>
<gene>
    <name evidence="2" type="ORF">DNTS_024884</name>
</gene>
<sequence length="87" mass="9402">MQEVEESSPAGPSDWLQTTNNTHLGEGSCNPGGSGENAALCLTRSLRFIADEDGHRCVSARPEQGFLSPKKDGKKKCGDVEENWCHV</sequence>
<comment type="caution">
    <text evidence="2">The sequence shown here is derived from an EMBL/GenBank/DDBJ whole genome shotgun (WGS) entry which is preliminary data.</text>
</comment>
<organism evidence="2 3">
    <name type="scientific">Danionella cerebrum</name>
    <dbReference type="NCBI Taxonomy" id="2873325"/>
    <lineage>
        <taxon>Eukaryota</taxon>
        <taxon>Metazoa</taxon>
        <taxon>Chordata</taxon>
        <taxon>Craniata</taxon>
        <taxon>Vertebrata</taxon>
        <taxon>Euteleostomi</taxon>
        <taxon>Actinopterygii</taxon>
        <taxon>Neopterygii</taxon>
        <taxon>Teleostei</taxon>
        <taxon>Ostariophysi</taxon>
        <taxon>Cypriniformes</taxon>
        <taxon>Danionidae</taxon>
        <taxon>Danioninae</taxon>
        <taxon>Danionella</taxon>
    </lineage>
</organism>
<keyword evidence="3" id="KW-1185">Reference proteome</keyword>
<proteinExistence type="predicted"/>
<accession>A0A553QST4</accession>
<evidence type="ECO:0000313" key="2">
    <source>
        <dbReference type="EMBL" id="TRY92818.1"/>
    </source>
</evidence>
<feature type="region of interest" description="Disordered" evidence="1">
    <location>
        <begin position="1"/>
        <end position="33"/>
    </location>
</feature>
<dbReference type="EMBL" id="SRMA01025597">
    <property type="protein sequence ID" value="TRY92818.1"/>
    <property type="molecule type" value="Genomic_DNA"/>
</dbReference>
<name>A0A553QST4_9TELE</name>
<dbReference type="Proteomes" id="UP000316079">
    <property type="component" value="Unassembled WGS sequence"/>
</dbReference>
<protein>
    <submittedName>
        <fullName evidence="2">Uncharacterized protein</fullName>
    </submittedName>
</protein>
<reference evidence="2 3" key="1">
    <citation type="journal article" date="2019" name="Sci. Data">
        <title>Hybrid genome assembly and annotation of Danionella translucida.</title>
        <authorList>
            <person name="Kadobianskyi M."/>
            <person name="Schulze L."/>
            <person name="Schuelke M."/>
            <person name="Judkewitz B."/>
        </authorList>
    </citation>
    <scope>NUCLEOTIDE SEQUENCE [LARGE SCALE GENOMIC DNA]</scope>
    <source>
        <strain evidence="2 3">Bolton</strain>
    </source>
</reference>
<evidence type="ECO:0000313" key="3">
    <source>
        <dbReference type="Proteomes" id="UP000316079"/>
    </source>
</evidence>